<dbReference type="KEGG" id="vg:29081738"/>
<dbReference type="OrthoDB" id="30363at10239"/>
<dbReference type="RefSeq" id="YP_009293540.1">
    <property type="nucleotide sequence ID" value="NC_031129.1"/>
</dbReference>
<dbReference type="EMBL" id="KU760857">
    <property type="protein sequence ID" value="AMR60001.1"/>
    <property type="molecule type" value="Genomic_DNA"/>
</dbReference>
<proteinExistence type="predicted"/>
<dbReference type="GeneID" id="29081738"/>
<name>A0A1B0V861_9CAUD</name>
<dbReference type="Proteomes" id="UP000201127">
    <property type="component" value="Segment"/>
</dbReference>
<reference evidence="2 3" key="1">
    <citation type="submission" date="2016-02" db="EMBL/GenBank/DDBJ databases">
        <authorList>
            <person name="Wen L."/>
            <person name="He K."/>
            <person name="Yang H."/>
        </authorList>
    </citation>
    <scope>NUCLEOTIDE SEQUENCE [LARGE SCALE GENOMIC DNA]</scope>
</reference>
<protein>
    <submittedName>
        <fullName evidence="2">Uncharacterized protein</fullName>
    </submittedName>
</protein>
<evidence type="ECO:0000313" key="3">
    <source>
        <dbReference type="Proteomes" id="UP000201127"/>
    </source>
</evidence>
<accession>A0A1B0V861</accession>
<gene>
    <name evidence="2" type="ORF">J46_0083</name>
</gene>
<organism evidence="2 3">
    <name type="scientific">Salmonella phage SJ46</name>
    <dbReference type="NCBI Taxonomy" id="1815968"/>
    <lineage>
        <taxon>Viruses</taxon>
        <taxon>Duplodnaviria</taxon>
        <taxon>Heunggongvirae</taxon>
        <taxon>Uroviricota</taxon>
        <taxon>Caudoviricetes</taxon>
        <taxon>Punavirus</taxon>
        <taxon>Punavirus SJ46</taxon>
    </lineage>
</organism>
<keyword evidence="3" id="KW-1185">Reference proteome</keyword>
<evidence type="ECO:0000256" key="1">
    <source>
        <dbReference type="SAM" id="Coils"/>
    </source>
</evidence>
<sequence length="194" mass="22613">MPNRIPLDPVLPKNFDCTPNEKRSKAQLDAWWDHPYGVTQPDGKIVVYCLNGGAWDRPSVLCLADNYDEACELAERQQASWVKTRSEPTFMFSKEPPFILARMPQRPDHQQEIVAEFSSRDEINLFSLKQEERDRVEVSPTLDHNRMNLAQLAWYSKELEMSIARLENEKAAIQVQHEVVLNRIREMQNDNRGF</sequence>
<feature type="coiled-coil region" evidence="1">
    <location>
        <begin position="156"/>
        <end position="183"/>
    </location>
</feature>
<keyword evidence="1" id="KW-0175">Coiled coil</keyword>
<evidence type="ECO:0000313" key="2">
    <source>
        <dbReference type="EMBL" id="AMR60001.1"/>
    </source>
</evidence>